<feature type="domain" description="C-type lectin" evidence="3">
    <location>
        <begin position="30"/>
        <end position="147"/>
    </location>
</feature>
<dbReference type="AlphaFoldDB" id="B6RB57"/>
<dbReference type="SUPFAM" id="SSF56436">
    <property type="entry name" value="C-type lectin-like"/>
    <property type="match status" value="1"/>
</dbReference>
<dbReference type="InterPro" id="IPR050111">
    <property type="entry name" value="C-type_lectin/snaclec_domain"/>
</dbReference>
<keyword evidence="1" id="KW-1015">Disulfide bond</keyword>
<name>B6RB57_HALDI</name>
<feature type="signal peptide" evidence="2">
    <location>
        <begin position="1"/>
        <end position="17"/>
    </location>
</feature>
<feature type="chain" id="PRO_5002848923" evidence="2">
    <location>
        <begin position="18"/>
        <end position="157"/>
    </location>
</feature>
<dbReference type="PROSITE" id="PS50041">
    <property type="entry name" value="C_TYPE_LECTIN_2"/>
    <property type="match status" value="1"/>
</dbReference>
<evidence type="ECO:0000259" key="3">
    <source>
        <dbReference type="PROSITE" id="PS50041"/>
    </source>
</evidence>
<dbReference type="PANTHER" id="PTHR22803">
    <property type="entry name" value="MANNOSE, PHOSPHOLIPASE, LECTIN RECEPTOR RELATED"/>
    <property type="match status" value="1"/>
</dbReference>
<organism evidence="4">
    <name type="scientific">Haliotis discus discus</name>
    <name type="common">disc abalone</name>
    <dbReference type="NCBI Taxonomy" id="91233"/>
    <lineage>
        <taxon>Eukaryota</taxon>
        <taxon>Metazoa</taxon>
        <taxon>Spiralia</taxon>
        <taxon>Lophotrochozoa</taxon>
        <taxon>Mollusca</taxon>
        <taxon>Gastropoda</taxon>
        <taxon>Vetigastropoda</taxon>
        <taxon>Lepetellida</taxon>
        <taxon>Haliotoidea</taxon>
        <taxon>Haliotidae</taxon>
        <taxon>Haliotis</taxon>
    </lineage>
</organism>
<dbReference type="EMBL" id="EF103403">
    <property type="protein sequence ID" value="ABO26661.1"/>
    <property type="molecule type" value="mRNA"/>
</dbReference>
<accession>B6RB57</accession>
<dbReference type="SMART" id="SM00034">
    <property type="entry name" value="CLECT"/>
    <property type="match status" value="1"/>
</dbReference>
<dbReference type="InterPro" id="IPR001304">
    <property type="entry name" value="C-type_lectin-like"/>
</dbReference>
<dbReference type="InterPro" id="IPR016187">
    <property type="entry name" value="CTDL_fold"/>
</dbReference>
<protein>
    <submittedName>
        <fullName evidence="4">Incilarin A</fullName>
    </submittedName>
</protein>
<dbReference type="PROSITE" id="PS00615">
    <property type="entry name" value="C_TYPE_LECTIN_1"/>
    <property type="match status" value="1"/>
</dbReference>
<dbReference type="Pfam" id="PF00059">
    <property type="entry name" value="Lectin_C"/>
    <property type="match status" value="1"/>
</dbReference>
<keyword evidence="2" id="KW-0732">Signal</keyword>
<evidence type="ECO:0000313" key="4">
    <source>
        <dbReference type="EMBL" id="ABO26661.1"/>
    </source>
</evidence>
<proteinExistence type="evidence at transcript level"/>
<reference evidence="4" key="1">
    <citation type="submission" date="2006-10" db="EMBL/GenBank/DDBJ databases">
        <title>Novel gene discovery from Haliotis discus discus by normalized cDNA library analysis.</title>
        <authorList>
            <person name="Kang H.-S."/>
            <person name="De Zoysa M."/>
            <person name="Lee J."/>
        </authorList>
    </citation>
    <scope>NUCLEOTIDE SEQUENCE</scope>
</reference>
<evidence type="ECO:0000256" key="1">
    <source>
        <dbReference type="ARBA" id="ARBA00023157"/>
    </source>
</evidence>
<dbReference type="Gene3D" id="3.10.100.10">
    <property type="entry name" value="Mannose-Binding Protein A, subunit A"/>
    <property type="match status" value="1"/>
</dbReference>
<dbReference type="SMR" id="B6RB57"/>
<dbReference type="InterPro" id="IPR018378">
    <property type="entry name" value="C-type_lectin_CS"/>
</dbReference>
<dbReference type="CDD" id="cd00037">
    <property type="entry name" value="CLECT"/>
    <property type="match status" value="1"/>
</dbReference>
<dbReference type="InterPro" id="IPR016186">
    <property type="entry name" value="C-type_lectin-like/link_sf"/>
</dbReference>
<evidence type="ECO:0000256" key="2">
    <source>
        <dbReference type="SAM" id="SignalP"/>
    </source>
</evidence>
<sequence>MKYIVLIEIYIVYLSRAQVFGDCLDEWTSYAGSCYALVDAPETWAGAAEICERFGGYLVEITSSDENDFVKRFVKARGNANVWTGGSDLLSAGHWRWLYSRDIITYFEWASGEPEMVSTDRCIQLWSEKAFSWDDTPCDDENAFVCETGTDGPDIVG</sequence>